<dbReference type="PATRIC" id="fig|1224163.3.peg.495"/>
<proteinExistence type="predicted"/>
<reference evidence="1 2" key="1">
    <citation type="submission" date="2012-11" db="EMBL/GenBank/DDBJ databases">
        <title>The complete genome sequence of Corynebacterium maris Coryn-1 (=DSM 45190).</title>
        <authorList>
            <person name="Schaffert L."/>
            <person name="Albersmeier A."/>
            <person name="Kalinowski J."/>
            <person name="Ruckert C."/>
        </authorList>
    </citation>
    <scope>NUCLEOTIDE SEQUENCE [LARGE SCALE GENOMIC DNA]</scope>
    <source>
        <strain evidence="2">Coryn-1</strain>
    </source>
</reference>
<dbReference type="Gene3D" id="1.25.40.10">
    <property type="entry name" value="Tetratricopeptide repeat domain"/>
    <property type="match status" value="1"/>
</dbReference>
<dbReference type="InterPro" id="IPR011990">
    <property type="entry name" value="TPR-like_helical_dom_sf"/>
</dbReference>
<accession>S5SS82</accession>
<keyword evidence="2" id="KW-1185">Reference proteome</keyword>
<sequence length="408" mass="43877">MTIRTDVAAAMKTQAAELGIALPESDDEFESAQSLLTQLCVDGALPADRGRLALVALAAHVTGRTLLEETDRTDDGLTALRLSTLANFLAGPGLIKRHEDHAVLAATYHLLAMDDEATAELHAADTAAKSSGDDEEWSAVATLAPDSPERDHLLRNLPWFDSYLGDVLFRPDPPEDRIDAPTAAREAADKVITTESLDLAASLTDRLTGLLPELEDAYREELTVDTADLLVDQDGGELLAVRLYDDLFAWHEHRRDVPGQIAALTGAGAAYLKSNVDDKLEEAFAYLDAATTRITPTTPFITAAEAEIQLGLLYLQDGQPETAVETLTKVAESHSYESLADAAEVHIRARLLVALSEAWHAAAEAGGPQREHCRVKFAEAAEEARRGFSAIGEGAGYETALADFDLPT</sequence>
<protein>
    <submittedName>
        <fullName evidence="1">Uncharacterized protein</fullName>
    </submittedName>
</protein>
<dbReference type="eggNOG" id="ENOG5032BNX">
    <property type="taxonomic scope" value="Bacteria"/>
</dbReference>
<dbReference type="Proteomes" id="UP000015388">
    <property type="component" value="Chromosome"/>
</dbReference>
<dbReference type="KEGG" id="cmd:B841_02455"/>
<organism evidence="1 2">
    <name type="scientific">Corynebacterium maris DSM 45190</name>
    <dbReference type="NCBI Taxonomy" id="1224163"/>
    <lineage>
        <taxon>Bacteria</taxon>
        <taxon>Bacillati</taxon>
        <taxon>Actinomycetota</taxon>
        <taxon>Actinomycetes</taxon>
        <taxon>Mycobacteriales</taxon>
        <taxon>Corynebacteriaceae</taxon>
        <taxon>Corynebacterium</taxon>
    </lineage>
</organism>
<dbReference type="RefSeq" id="WP_020933909.1">
    <property type="nucleotide sequence ID" value="NC_021915.1"/>
</dbReference>
<evidence type="ECO:0000313" key="2">
    <source>
        <dbReference type="Proteomes" id="UP000015388"/>
    </source>
</evidence>
<gene>
    <name evidence="1" type="ORF">B841_02455</name>
</gene>
<dbReference type="EMBL" id="CP003924">
    <property type="protein sequence ID" value="AGS33974.1"/>
    <property type="molecule type" value="Genomic_DNA"/>
</dbReference>
<dbReference type="AlphaFoldDB" id="S5SS82"/>
<dbReference type="SUPFAM" id="SSF48452">
    <property type="entry name" value="TPR-like"/>
    <property type="match status" value="1"/>
</dbReference>
<evidence type="ECO:0000313" key="1">
    <source>
        <dbReference type="EMBL" id="AGS33974.1"/>
    </source>
</evidence>
<name>S5SS82_9CORY</name>
<dbReference type="HOGENOM" id="CLU_673893_0_0_11"/>